<protein>
    <submittedName>
        <fullName evidence="1">Uncharacterized protein</fullName>
    </submittedName>
</protein>
<dbReference type="EMBL" id="JACGCM010002006">
    <property type="protein sequence ID" value="KAF6146120.1"/>
    <property type="molecule type" value="Genomic_DNA"/>
</dbReference>
<accession>A0A7J7LUC9</accession>
<dbReference type="OrthoDB" id="971744at2759"/>
<dbReference type="Proteomes" id="UP000541444">
    <property type="component" value="Unassembled WGS sequence"/>
</dbReference>
<evidence type="ECO:0000313" key="2">
    <source>
        <dbReference type="Proteomes" id="UP000541444"/>
    </source>
</evidence>
<comment type="caution">
    <text evidence="1">The sequence shown here is derived from an EMBL/GenBank/DDBJ whole genome shotgun (WGS) entry which is preliminary data.</text>
</comment>
<gene>
    <name evidence="1" type="ORF">GIB67_015558</name>
</gene>
<proteinExistence type="predicted"/>
<sequence length="242" mass="27962">MAGWGRRLALGKEKIGRGGFTRLDIPLSKNRDLMIKVWKNISTIPPVRDAVYWLYEYCGVGHPIIKEEVKFSAYPCLRARKRGNKMKINDQEANLFMLGRYHIDHHIIETITWEPWLETTISEIEDVLTVKLLSRKRIPLQVLNENYEYYLEDRCWRFLDCEQLVIGEERGTYVSYWAEQTSEVGHPLIDSQRIGNIYQFGPTALKAGITPVVVSSAPVHSLSQDFSLPGDPKEQDPGWQIK</sequence>
<name>A0A7J7LUC9_9MAGN</name>
<dbReference type="AlphaFoldDB" id="A0A7J7LUC9"/>
<evidence type="ECO:0000313" key="1">
    <source>
        <dbReference type="EMBL" id="KAF6146120.1"/>
    </source>
</evidence>
<reference evidence="1 2" key="1">
    <citation type="journal article" date="2020" name="IScience">
        <title>Genome Sequencing of the Endangered Kingdonia uniflora (Circaeasteraceae, Ranunculales) Reveals Potential Mechanisms of Evolutionary Specialization.</title>
        <authorList>
            <person name="Sun Y."/>
            <person name="Deng T."/>
            <person name="Zhang A."/>
            <person name="Moore M.J."/>
            <person name="Landis J.B."/>
            <person name="Lin N."/>
            <person name="Zhang H."/>
            <person name="Zhang X."/>
            <person name="Huang J."/>
            <person name="Zhang X."/>
            <person name="Sun H."/>
            <person name="Wang H."/>
        </authorList>
    </citation>
    <scope>NUCLEOTIDE SEQUENCE [LARGE SCALE GENOMIC DNA]</scope>
    <source>
        <strain evidence="1">TB1705</strain>
        <tissue evidence="1">Leaf</tissue>
    </source>
</reference>
<keyword evidence="2" id="KW-1185">Reference proteome</keyword>
<organism evidence="1 2">
    <name type="scientific">Kingdonia uniflora</name>
    <dbReference type="NCBI Taxonomy" id="39325"/>
    <lineage>
        <taxon>Eukaryota</taxon>
        <taxon>Viridiplantae</taxon>
        <taxon>Streptophyta</taxon>
        <taxon>Embryophyta</taxon>
        <taxon>Tracheophyta</taxon>
        <taxon>Spermatophyta</taxon>
        <taxon>Magnoliopsida</taxon>
        <taxon>Ranunculales</taxon>
        <taxon>Circaeasteraceae</taxon>
        <taxon>Kingdonia</taxon>
    </lineage>
</organism>